<dbReference type="InterPro" id="IPR002797">
    <property type="entry name" value="Polysacc_synth"/>
</dbReference>
<dbReference type="InterPro" id="IPR050833">
    <property type="entry name" value="Poly_Biosynth_Transport"/>
</dbReference>
<dbReference type="Proteomes" id="UP000032279">
    <property type="component" value="Unassembled WGS sequence"/>
</dbReference>
<evidence type="ECO:0000256" key="6">
    <source>
        <dbReference type="SAM" id="Phobius"/>
    </source>
</evidence>
<keyword evidence="5 6" id="KW-0472">Membrane</keyword>
<keyword evidence="2" id="KW-1003">Cell membrane</keyword>
<dbReference type="GO" id="GO:0005886">
    <property type="term" value="C:plasma membrane"/>
    <property type="evidence" value="ECO:0007669"/>
    <property type="project" value="UniProtKB-SubCell"/>
</dbReference>
<reference evidence="7 8" key="1">
    <citation type="submission" date="2013-08" db="EMBL/GenBank/DDBJ databases">
        <title>Lactobacillus wasatchii sp. WDC04, a late gas producing bacteria isolated from aged chedder cheese.</title>
        <authorList>
            <person name="Oberg C.J."/>
            <person name="Culumber M."/>
            <person name="McMahon D.J."/>
            <person name="Broadbent J.R."/>
            <person name="Oberg T.S."/>
            <person name="Ortaki F."/>
        </authorList>
    </citation>
    <scope>NUCLEOTIDE SEQUENCE [LARGE SCALE GENOMIC DNA]</scope>
    <source>
        <strain evidence="7 8">WDC04</strain>
    </source>
</reference>
<feature type="transmembrane region" description="Helical" evidence="6">
    <location>
        <begin position="268"/>
        <end position="293"/>
    </location>
</feature>
<keyword evidence="3 6" id="KW-0812">Transmembrane</keyword>
<evidence type="ECO:0000313" key="7">
    <source>
        <dbReference type="EMBL" id="KIS04186.1"/>
    </source>
</evidence>
<evidence type="ECO:0000256" key="2">
    <source>
        <dbReference type="ARBA" id="ARBA00022475"/>
    </source>
</evidence>
<evidence type="ECO:0000256" key="1">
    <source>
        <dbReference type="ARBA" id="ARBA00004651"/>
    </source>
</evidence>
<feature type="transmembrane region" description="Helical" evidence="6">
    <location>
        <begin position="462"/>
        <end position="485"/>
    </location>
</feature>
<comment type="caution">
    <text evidence="7">The sequence shown here is derived from an EMBL/GenBank/DDBJ whole genome shotgun (WGS) entry which is preliminary data.</text>
</comment>
<feature type="transmembrane region" description="Helical" evidence="6">
    <location>
        <begin position="35"/>
        <end position="53"/>
    </location>
</feature>
<feature type="transmembrane region" description="Helical" evidence="6">
    <location>
        <begin position="370"/>
        <end position="389"/>
    </location>
</feature>
<feature type="transmembrane region" description="Helical" evidence="6">
    <location>
        <begin position="107"/>
        <end position="124"/>
    </location>
</feature>
<sequence>MTASNLIAKILSAGYRIPLQNLVGNTGFYVYQQVYPLYGIGVTLALSGLPVFISKLVAEQNSQLEKELLVRQLLKILGVLALILVIGGWLSAPLIAEMMGDRMLTSVIRSVVLMFCVMPILAVGRGYWQGKYNMVPTATSQLVEQVVRVTIVISAAVVAHQFHWDVYKMGSAAMISAIIAGVFASFILGPSLWQIISRPHNTQLTRSPILPLIKRLVVEGGIVCLFAALIVLFQLIDSFTVKRGLVGSGLSATHAKALKGVFDRGQPLVQLGLVIATSFSTMLLPALTASHVAGKLVEFRRSFRFALHMCITMSLFAAGGLIVLMPQINLLLFASRAGSLALAVSMLNIVLVAVITTYSGALQSLNQFSVTAVGLIGGLGVKAVLNFYLVKHFEIVGAAVGTVLGLLVTVLIIRSAFPTQLRRLTSDWSFRLKLVGICAIMMVAVKVTCIISMQIFGVTRMAMLPTVFLSVLVGCLVALGTVFWWHLFSLKELVTFPGGKRLLILMRQLKK</sequence>
<organism evidence="7 8">
    <name type="scientific">Paucilactobacillus wasatchensis</name>
    <dbReference type="NCBI Taxonomy" id="1335616"/>
    <lineage>
        <taxon>Bacteria</taxon>
        <taxon>Bacillati</taxon>
        <taxon>Bacillota</taxon>
        <taxon>Bacilli</taxon>
        <taxon>Lactobacillales</taxon>
        <taxon>Lactobacillaceae</taxon>
        <taxon>Paucilactobacillus</taxon>
    </lineage>
</organism>
<feature type="transmembrane region" description="Helical" evidence="6">
    <location>
        <begin position="174"/>
        <end position="196"/>
    </location>
</feature>
<dbReference type="CDD" id="cd13124">
    <property type="entry name" value="MATE_SpoVB_like"/>
    <property type="match status" value="1"/>
</dbReference>
<dbReference type="AlphaFoldDB" id="A0A0D1ABY7"/>
<name>A0A0D1ABY7_9LACO</name>
<feature type="transmembrane region" description="Helical" evidence="6">
    <location>
        <begin position="434"/>
        <end position="456"/>
    </location>
</feature>
<gene>
    <name evidence="7" type="ORF">WDC_0249</name>
</gene>
<accession>A0A0D1ABY7</accession>
<dbReference type="PATRIC" id="fig|1335616.4.peg.248"/>
<feature type="transmembrane region" description="Helical" evidence="6">
    <location>
        <begin position="216"/>
        <end position="236"/>
    </location>
</feature>
<dbReference type="EMBL" id="AWTT01000003">
    <property type="protein sequence ID" value="KIS04186.1"/>
    <property type="molecule type" value="Genomic_DNA"/>
</dbReference>
<feature type="transmembrane region" description="Helical" evidence="6">
    <location>
        <begin position="145"/>
        <end position="162"/>
    </location>
</feature>
<dbReference type="PANTHER" id="PTHR30250">
    <property type="entry name" value="PST FAMILY PREDICTED COLANIC ACID TRANSPORTER"/>
    <property type="match status" value="1"/>
</dbReference>
<dbReference type="InterPro" id="IPR024923">
    <property type="entry name" value="PG_synth_SpoVB"/>
</dbReference>
<keyword evidence="8" id="KW-1185">Reference proteome</keyword>
<feature type="transmembrane region" description="Helical" evidence="6">
    <location>
        <begin position="337"/>
        <end position="358"/>
    </location>
</feature>
<feature type="transmembrane region" description="Helical" evidence="6">
    <location>
        <begin position="73"/>
        <end position="95"/>
    </location>
</feature>
<keyword evidence="4 6" id="KW-1133">Transmembrane helix</keyword>
<dbReference type="PANTHER" id="PTHR30250:SF29">
    <property type="entry name" value="POLYSACCHARIDE BIOSYNTHESIS PROTEIN C-TERMINAL DOMAIN-CONTAINING PROTEIN"/>
    <property type="match status" value="1"/>
</dbReference>
<feature type="transmembrane region" description="Helical" evidence="6">
    <location>
        <begin position="305"/>
        <end position="325"/>
    </location>
</feature>
<evidence type="ECO:0000256" key="4">
    <source>
        <dbReference type="ARBA" id="ARBA00022989"/>
    </source>
</evidence>
<dbReference type="Pfam" id="PF01943">
    <property type="entry name" value="Polysacc_synt"/>
    <property type="match status" value="1"/>
</dbReference>
<proteinExistence type="predicted"/>
<evidence type="ECO:0000313" key="8">
    <source>
        <dbReference type="Proteomes" id="UP000032279"/>
    </source>
</evidence>
<evidence type="ECO:0000256" key="3">
    <source>
        <dbReference type="ARBA" id="ARBA00022692"/>
    </source>
</evidence>
<feature type="transmembrane region" description="Helical" evidence="6">
    <location>
        <begin position="395"/>
        <end position="413"/>
    </location>
</feature>
<evidence type="ECO:0000256" key="5">
    <source>
        <dbReference type="ARBA" id="ARBA00023136"/>
    </source>
</evidence>
<protein>
    <submittedName>
        <fullName evidence="7">Stage V sporulation protein</fullName>
    </submittedName>
</protein>
<comment type="subcellular location">
    <subcellularLocation>
        <location evidence="1">Cell membrane</location>
        <topology evidence="1">Multi-pass membrane protein</topology>
    </subcellularLocation>
</comment>
<dbReference type="STRING" id="1335616.WDC_0249"/>